<protein>
    <submittedName>
        <fullName evidence="1">F-box domain-containing protein</fullName>
    </submittedName>
</protein>
<dbReference type="OrthoDB" id="3249706at2759"/>
<comment type="caution">
    <text evidence="1">The sequence shown here is derived from an EMBL/GenBank/DDBJ whole genome shotgun (WGS) entry which is preliminary data.</text>
</comment>
<sequence length="446" mass="50928">MASLPVELLSEIFVHSMPETHSNASIHDSPLLLTRVCRLWRDLAFATPVLWAAFSIELVSDKKILSPNNANLWLSRSQNLPLSIYVEDSSVSEPDLQRWAFYEELCRHAHRWQDVTLNIPFTILWRLPIQHRGALVMLERLKMGRDEGEQYVPDHRVTTFMTAPQLRAVDITLDADQTVNVQGISLPWAQLTVFRGRPFATDECLFVLLQATRLTECEFDDIIEGNSYEYVVAPSLQVLRLDSFPLHTCAPVMSLLTVPTLRKLALGSKTQNAPGDIVWPAFRRFLSRSSCSLTHLLISANTSVSEWDRIMLHYSLFPLLEHLEIFWFHEDSNIVPLIQTSDTGTPLPRLHAIVLHSQTSPKEASLMNIISLLFARTADDWPATSLRRFEYTWDTVLETKYLLDETVRALTRCREILACVPFRFGGSNYSQGHWQPLISYVTVATL</sequence>
<keyword evidence="2" id="KW-1185">Reference proteome</keyword>
<dbReference type="Proteomes" id="UP000636479">
    <property type="component" value="Unassembled WGS sequence"/>
</dbReference>
<reference evidence="1" key="1">
    <citation type="submission" date="2020-05" db="EMBL/GenBank/DDBJ databases">
        <title>Mycena genomes resolve the evolution of fungal bioluminescence.</title>
        <authorList>
            <person name="Tsai I.J."/>
        </authorList>
    </citation>
    <scope>NUCLEOTIDE SEQUENCE</scope>
    <source>
        <strain evidence="1">171206Taipei</strain>
    </source>
</reference>
<organism evidence="1 2">
    <name type="scientific">Mycena indigotica</name>
    <dbReference type="NCBI Taxonomy" id="2126181"/>
    <lineage>
        <taxon>Eukaryota</taxon>
        <taxon>Fungi</taxon>
        <taxon>Dikarya</taxon>
        <taxon>Basidiomycota</taxon>
        <taxon>Agaricomycotina</taxon>
        <taxon>Agaricomycetes</taxon>
        <taxon>Agaricomycetidae</taxon>
        <taxon>Agaricales</taxon>
        <taxon>Marasmiineae</taxon>
        <taxon>Mycenaceae</taxon>
        <taxon>Mycena</taxon>
    </lineage>
</organism>
<dbReference type="GeneID" id="59349122"/>
<dbReference type="EMBL" id="JACAZF010000009">
    <property type="protein sequence ID" value="KAF7294637.1"/>
    <property type="molecule type" value="Genomic_DNA"/>
</dbReference>
<gene>
    <name evidence="1" type="ORF">MIND_01000300</name>
</gene>
<dbReference type="SUPFAM" id="SSF52047">
    <property type="entry name" value="RNI-like"/>
    <property type="match status" value="1"/>
</dbReference>
<dbReference type="Gene3D" id="1.20.1280.50">
    <property type="match status" value="1"/>
</dbReference>
<dbReference type="RefSeq" id="XP_037216000.1">
    <property type="nucleotide sequence ID" value="XM_037366606.1"/>
</dbReference>
<evidence type="ECO:0000313" key="1">
    <source>
        <dbReference type="EMBL" id="KAF7294637.1"/>
    </source>
</evidence>
<proteinExistence type="predicted"/>
<accession>A0A8H6S936</accession>
<name>A0A8H6S936_9AGAR</name>
<dbReference type="AlphaFoldDB" id="A0A8H6S936"/>
<evidence type="ECO:0000313" key="2">
    <source>
        <dbReference type="Proteomes" id="UP000636479"/>
    </source>
</evidence>